<evidence type="ECO:0000313" key="12">
    <source>
        <dbReference type="Proteomes" id="UP000460224"/>
    </source>
</evidence>
<dbReference type="Proteomes" id="UP000467536">
    <property type="component" value="Unassembled WGS sequence"/>
</dbReference>
<dbReference type="Pfam" id="PF00440">
    <property type="entry name" value="TetR_N"/>
    <property type="match status" value="1"/>
</dbReference>
<proteinExistence type="predicted"/>
<dbReference type="InterPro" id="IPR001647">
    <property type="entry name" value="HTH_TetR"/>
</dbReference>
<evidence type="ECO:0000259" key="3">
    <source>
        <dbReference type="PROSITE" id="PS50977"/>
    </source>
</evidence>
<dbReference type="EMBL" id="QDAY01000001">
    <property type="protein sequence ID" value="KAA9452983.1"/>
    <property type="molecule type" value="Genomic_DNA"/>
</dbReference>
<evidence type="ECO:0000313" key="16">
    <source>
        <dbReference type="Proteomes" id="UP000840197"/>
    </source>
</evidence>
<dbReference type="Proteomes" id="UP000460224">
    <property type="component" value="Unassembled WGS sequence"/>
</dbReference>
<gene>
    <name evidence="5" type="ORF">BB997_10550</name>
    <name evidence="6" type="ORF">CW845_11890</name>
    <name evidence="10" type="ORF">DCK61_00595</name>
    <name evidence="7" type="ORF">FV747_10460</name>
    <name evidence="8" type="ORF">GHH22_10400</name>
    <name evidence="9" type="ORF">GYR60_05095</name>
    <name evidence="4" type="ORF">Y261_10570</name>
</gene>
<reference evidence="6 15" key="4">
    <citation type="submission" date="2019-04" db="EMBL/GenBank/DDBJ databases">
        <authorList>
            <consortium name="GenomeTrakr network: Whole genome sequencing for foodborne pathogen traceback"/>
        </authorList>
    </citation>
    <scope>NUCLEOTIDE SEQUENCE [LARGE SCALE GENOMIC DNA]</scope>
    <source>
        <strain evidence="6 15">CFSAN072474</strain>
    </source>
</reference>
<feature type="DNA-binding region" description="H-T-H motif" evidence="2">
    <location>
        <begin position="49"/>
        <end position="68"/>
    </location>
</feature>
<reference evidence="11 14" key="3">
    <citation type="submission" date="2018-06" db="EMBL/GenBank/DDBJ databases">
        <authorList>
            <consortium name="PulseNet: The National Subtyping Network for Foodborne Disease Surveillance"/>
            <person name="Tarr C.L."/>
            <person name="Trees E."/>
            <person name="Katz L.S."/>
            <person name="Carleton-Romer H.A."/>
            <person name="Stroika S."/>
            <person name="Kucerova Z."/>
            <person name="Roache K.F."/>
            <person name="Sabol A.L."/>
            <person name="Besser J."/>
            <person name="Gerner-Smidt P."/>
        </authorList>
    </citation>
    <scope>NUCLEOTIDE SEQUENCE [LARGE SCALE GENOMIC DNA]</scope>
    <source>
        <strain evidence="4 11">PNUSAL000134</strain>
        <strain evidence="5 14">PNUSAL002298</strain>
    </source>
</reference>
<dbReference type="EMBL" id="AANEHK010000009">
    <property type="protein sequence ID" value="EDO0986410.1"/>
    <property type="molecule type" value="Genomic_DNA"/>
</dbReference>
<comment type="caution">
    <text evidence="7">The sequence shown here is derived from an EMBL/GenBank/DDBJ whole genome shotgun (WGS) entry which is preliminary data.</text>
</comment>
<dbReference type="InterPro" id="IPR009057">
    <property type="entry name" value="Homeodomain-like_sf"/>
</dbReference>
<name>A0A2Z5C0P2_LISMN</name>
<dbReference type="PROSITE" id="PS50977">
    <property type="entry name" value="HTH_TETR_2"/>
    <property type="match status" value="1"/>
</dbReference>
<evidence type="ECO:0000313" key="7">
    <source>
        <dbReference type="EMBL" id="EDO0986410.1"/>
    </source>
</evidence>
<evidence type="ECO:0000313" key="10">
    <source>
        <dbReference type="EMBL" id="KAA9452983.1"/>
    </source>
</evidence>
<dbReference type="EMBL" id="AABATR010000005">
    <property type="protein sequence ID" value="EAG1894047.1"/>
    <property type="molecule type" value="Genomic_DNA"/>
</dbReference>
<evidence type="ECO:0000256" key="2">
    <source>
        <dbReference type="PROSITE-ProRule" id="PRU00335"/>
    </source>
</evidence>
<evidence type="ECO:0000313" key="6">
    <source>
        <dbReference type="EMBL" id="EAG9388187.1"/>
    </source>
</evidence>
<reference evidence="9" key="6">
    <citation type="submission" date="2020-01" db="EMBL/GenBank/DDBJ databases">
        <authorList>
            <consortium name="NCBI Pathogen Detection Project"/>
        </authorList>
    </citation>
    <scope>NUCLEOTIDE SEQUENCE</scope>
    <source>
        <strain evidence="8">09CEB371LM</strain>
        <strain evidence="9">CFIAFB20130012</strain>
    </source>
</reference>
<evidence type="ECO:0000313" key="15">
    <source>
        <dbReference type="Proteomes" id="UP000522199"/>
    </source>
</evidence>
<evidence type="ECO:0000313" key="13">
    <source>
        <dbReference type="Proteomes" id="UP000467536"/>
    </source>
</evidence>
<reference evidence="10 12" key="2">
    <citation type="submission" date="2018-04" db="EMBL/GenBank/DDBJ databases">
        <title>Genome Analysis of a Prevalent Clone of Listeria monocytogenes Sequence Type 87 in China.</title>
        <authorList>
            <person name="Wang Y."/>
        </authorList>
    </citation>
    <scope>NUCLEOTIDE SEQUENCE [LARGE SCALE GENOMIC DNA]</scope>
    <source>
        <strain evidence="10 12">ICDC_LM1523</strain>
    </source>
</reference>
<dbReference type="SUPFAM" id="SSF46689">
    <property type="entry name" value="Homeodomain-like"/>
    <property type="match status" value="1"/>
</dbReference>
<dbReference type="EMBL" id="DAAEEB010000006">
    <property type="protein sequence ID" value="HAA8053566.1"/>
    <property type="molecule type" value="Genomic_DNA"/>
</dbReference>
<organism evidence="7 13">
    <name type="scientific">Listeria monocytogenes</name>
    <dbReference type="NCBI Taxonomy" id="1639"/>
    <lineage>
        <taxon>Bacteria</taxon>
        <taxon>Bacillati</taxon>
        <taxon>Bacillota</taxon>
        <taxon>Bacilli</taxon>
        <taxon>Bacillales</taxon>
        <taxon>Listeriaceae</taxon>
        <taxon>Listeria</taxon>
    </lineage>
</organism>
<reference evidence="7 13" key="5">
    <citation type="submission" date="2019-08" db="EMBL/GenBank/DDBJ databases">
        <authorList>
            <person name="Ashton P.M."/>
            <person name="Dallman T."/>
            <person name="Nair S."/>
            <person name="De Pinna E."/>
            <person name="Peters T."/>
            <person name="Grant K."/>
        </authorList>
    </citation>
    <scope>NUCLEOTIDE SEQUENCE [LARGE SCALE GENOMIC DNA]</scope>
    <source>
        <strain evidence="7 13">788324</strain>
    </source>
</reference>
<evidence type="ECO:0000256" key="1">
    <source>
        <dbReference type="ARBA" id="ARBA00023125"/>
    </source>
</evidence>
<dbReference type="PANTHER" id="PTHR43479:SF7">
    <property type="entry name" value="TETR-FAMILY TRANSCRIPTIONAL REGULATOR"/>
    <property type="match status" value="1"/>
</dbReference>
<dbReference type="Proteomes" id="UP000840039">
    <property type="component" value="Unassembled WGS sequence"/>
</dbReference>
<accession>A0A2Z5C0P2</accession>
<protein>
    <submittedName>
        <fullName evidence="9">TetR family transcriptional regulator</fullName>
    </submittedName>
    <submittedName>
        <fullName evidence="7">TetR/AcrR family transcriptional regulator</fullName>
    </submittedName>
</protein>
<evidence type="ECO:0000313" key="9">
    <source>
        <dbReference type="EMBL" id="HAB8397890.1"/>
    </source>
</evidence>
<dbReference type="AlphaFoldDB" id="A0A2Z5C0P2"/>
<dbReference type="EMBL" id="DAAIHR010000004">
    <property type="protein sequence ID" value="HAB8397890.1"/>
    <property type="molecule type" value="Genomic_DNA"/>
</dbReference>
<dbReference type="EMBL" id="AABEKY010000006">
    <property type="protein sequence ID" value="EAG9388187.1"/>
    <property type="molecule type" value="Genomic_DNA"/>
</dbReference>
<dbReference type="InterPro" id="IPR050624">
    <property type="entry name" value="HTH-type_Tx_Regulator"/>
</dbReference>
<dbReference type="Proteomes" id="UP000478682">
    <property type="component" value="Unassembled WGS sequence"/>
</dbReference>
<dbReference type="GO" id="GO:0003677">
    <property type="term" value="F:DNA binding"/>
    <property type="evidence" value="ECO:0007669"/>
    <property type="project" value="UniProtKB-UniRule"/>
</dbReference>
<sequence length="198" mass="23685">MVKTTNNIFVLLDRSDKMKMHDPRYRRAEDTIVDTFLHLLRQNSFDSISINELTKKANINRSTFYSHYEDKNHLLKTVIKTSLHNYLEIHTINNFLFGEEFIWSILVQTRDFVESISKEWGKGFLSIIMQIDMYIREYLYDIIYDKLMLSSYAKENPERRYLAVSLSASIFSVIRETHIKQVKLDDMKFNLLPMIYTF</sequence>
<dbReference type="EMBL" id="AAAREG010000008">
    <property type="protein sequence ID" value="EAE2354789.1"/>
    <property type="molecule type" value="Genomic_DNA"/>
</dbReference>
<reference evidence="8 16" key="1">
    <citation type="journal article" date="2018" name="Genome Biol.">
        <title>SKESA: strategic k-mer extension for scrupulous assemblies.</title>
        <authorList>
            <person name="Souvorov A."/>
            <person name="Agarwala R."/>
            <person name="Lipman D.J."/>
        </authorList>
    </citation>
    <scope>NUCLEOTIDE SEQUENCE [LARGE SCALE GENOMIC DNA]</scope>
    <source>
        <strain evidence="8">09CEB371LM</strain>
        <strain evidence="9 16">CFIAFB20130012</strain>
    </source>
</reference>
<evidence type="ECO:0000313" key="8">
    <source>
        <dbReference type="EMBL" id="HAA8053566.1"/>
    </source>
</evidence>
<keyword evidence="1 2" id="KW-0238">DNA-binding</keyword>
<evidence type="ECO:0000313" key="4">
    <source>
        <dbReference type="EMBL" id="EAE2354789.1"/>
    </source>
</evidence>
<evidence type="ECO:0000313" key="5">
    <source>
        <dbReference type="EMBL" id="EAG1894047.1"/>
    </source>
</evidence>
<dbReference type="Proteomes" id="UP000336166">
    <property type="component" value="Unassembled WGS sequence"/>
</dbReference>
<dbReference type="Proteomes" id="UP000840197">
    <property type="component" value="Unassembled WGS sequence"/>
</dbReference>
<dbReference type="Gene3D" id="1.10.357.10">
    <property type="entry name" value="Tetracycline Repressor, domain 2"/>
    <property type="match status" value="1"/>
</dbReference>
<evidence type="ECO:0000313" key="14">
    <source>
        <dbReference type="Proteomes" id="UP000478682"/>
    </source>
</evidence>
<dbReference type="Proteomes" id="UP000522199">
    <property type="component" value="Unassembled WGS sequence"/>
</dbReference>
<evidence type="ECO:0000313" key="11">
    <source>
        <dbReference type="Proteomes" id="UP000336166"/>
    </source>
</evidence>
<feature type="domain" description="HTH tetR-type" evidence="3">
    <location>
        <begin position="26"/>
        <end position="86"/>
    </location>
</feature>
<dbReference type="PANTHER" id="PTHR43479">
    <property type="entry name" value="ACREF/ENVCD OPERON REPRESSOR-RELATED"/>
    <property type="match status" value="1"/>
</dbReference>